<organism evidence="2">
    <name type="scientific">Gordonia rubripertincta</name>
    <name type="common">Rhodococcus corallinus</name>
    <dbReference type="NCBI Taxonomy" id="36822"/>
    <lineage>
        <taxon>Bacteria</taxon>
        <taxon>Bacillati</taxon>
        <taxon>Actinomycetota</taxon>
        <taxon>Actinomycetes</taxon>
        <taxon>Mycobacteriales</taxon>
        <taxon>Gordoniaceae</taxon>
        <taxon>Gordonia</taxon>
    </lineage>
</organism>
<protein>
    <submittedName>
        <fullName evidence="2">Hotdog domain-containing protein</fullName>
    </submittedName>
</protein>
<evidence type="ECO:0000259" key="1">
    <source>
        <dbReference type="Pfam" id="PF03061"/>
    </source>
</evidence>
<dbReference type="SUPFAM" id="SSF54637">
    <property type="entry name" value="Thioesterase/thiol ester dehydrase-isomerase"/>
    <property type="match status" value="2"/>
</dbReference>
<comment type="caution">
    <text evidence="2">The sequence shown here is derived from an EMBL/GenBank/DDBJ whole genome shotgun (WGS) entry which is preliminary data.</text>
</comment>
<sequence length="269" mass="27682">MEVTAPEFVLGGAERLLRVSEAALSPDSAELCEESGGWLADPGVGVCRGALGVILDDVTGYVVAAGSPPDRWPVSLGIRLDLLADPPVDGSTLTATGRLVARDDASGTTRGEVCGPDGNVLALITQRSHLLTVTEALTTPHIDATPPGPETSLRAALAVRELEPGVIELPPNPYAANGMGNIHGGILITGAEFAAMSALGATGQLRTNSIDTAFVRPADAAHTITFRSRVQHRGRSMAVVEVAAVATSGKPCALATVIVRPQDSMEEIA</sequence>
<evidence type="ECO:0000313" key="2">
    <source>
        <dbReference type="EMBL" id="MDG6782419.1"/>
    </source>
</evidence>
<gene>
    <name evidence="2" type="ORF">QBL07_16445</name>
</gene>
<dbReference type="RefSeq" id="WP_005196899.1">
    <property type="nucleotide sequence ID" value="NZ_CP136136.1"/>
</dbReference>
<feature type="domain" description="Thioesterase" evidence="1">
    <location>
        <begin position="179"/>
        <end position="252"/>
    </location>
</feature>
<accession>A0AAW6RGN3</accession>
<name>A0AAW6RGN3_GORRU</name>
<dbReference type="AlphaFoldDB" id="A0AAW6RGN3"/>
<dbReference type="EMBL" id="JARUXG010000010">
    <property type="protein sequence ID" value="MDG6782419.1"/>
    <property type="molecule type" value="Genomic_DNA"/>
</dbReference>
<dbReference type="CDD" id="cd03443">
    <property type="entry name" value="PaaI_thioesterase"/>
    <property type="match status" value="1"/>
</dbReference>
<dbReference type="Pfam" id="PF03061">
    <property type="entry name" value="4HBT"/>
    <property type="match status" value="1"/>
</dbReference>
<dbReference type="InterPro" id="IPR006683">
    <property type="entry name" value="Thioestr_dom"/>
</dbReference>
<proteinExistence type="predicted"/>
<dbReference type="Gene3D" id="3.10.129.10">
    <property type="entry name" value="Hotdog Thioesterase"/>
    <property type="match status" value="2"/>
</dbReference>
<dbReference type="InterPro" id="IPR029069">
    <property type="entry name" value="HotDog_dom_sf"/>
</dbReference>
<reference evidence="2" key="1">
    <citation type="submission" date="2023-04" db="EMBL/GenBank/DDBJ databases">
        <title>Characterization and analysis of the complete genome of Gordonia rubripertincta 112, the degrader of aromatic and aliphatic compounds.</title>
        <authorList>
            <person name="Frantsuzova E."/>
            <person name="Bogun A."/>
            <person name="Delegan Y."/>
        </authorList>
    </citation>
    <scope>NUCLEOTIDE SEQUENCE</scope>
    <source>
        <strain evidence="2">112</strain>
    </source>
</reference>